<dbReference type="SUPFAM" id="SSF88659">
    <property type="entry name" value="Sigma3 and sigma4 domains of RNA polymerase sigma factors"/>
    <property type="match status" value="1"/>
</dbReference>
<evidence type="ECO:0000313" key="11">
    <source>
        <dbReference type="Proteomes" id="UP000278855"/>
    </source>
</evidence>
<dbReference type="SUPFAM" id="SSF88946">
    <property type="entry name" value="Sigma2 domain of RNA polymerase sigma factors"/>
    <property type="match status" value="1"/>
</dbReference>
<dbReference type="Pfam" id="PF04542">
    <property type="entry name" value="Sigma70_r2"/>
    <property type="match status" value="1"/>
</dbReference>
<dbReference type="EMBL" id="RKKB01000013">
    <property type="protein sequence ID" value="RPA27393.1"/>
    <property type="molecule type" value="Genomic_DNA"/>
</dbReference>
<comment type="similarity">
    <text evidence="1">Belongs to the sigma-70 factor family. ECF subfamily.</text>
</comment>
<dbReference type="PANTHER" id="PTHR43133:SF8">
    <property type="entry name" value="RNA POLYMERASE SIGMA FACTOR HI_1459-RELATED"/>
    <property type="match status" value="1"/>
</dbReference>
<organism evidence="9 11">
    <name type="scientific">Shewanella psychromarinicola</name>
    <dbReference type="NCBI Taxonomy" id="2487742"/>
    <lineage>
        <taxon>Bacteria</taxon>
        <taxon>Pseudomonadati</taxon>
        <taxon>Pseudomonadota</taxon>
        <taxon>Gammaproteobacteria</taxon>
        <taxon>Alteromonadales</taxon>
        <taxon>Shewanellaceae</taxon>
        <taxon>Shewanella</taxon>
    </lineage>
</organism>
<reference evidence="8 10" key="1">
    <citation type="submission" date="2018-11" db="EMBL/GenBank/DDBJ databases">
        <title>Shewanella sp. M2.</title>
        <authorList>
            <person name="Hwang Y.J."/>
            <person name="Hwang C.Y."/>
        </authorList>
    </citation>
    <scope>NUCLEOTIDE SEQUENCE [LARGE SCALE GENOMIC DNA]</scope>
    <source>
        <strain evidence="8 10">M2</strain>
    </source>
</reference>
<accession>A0A3N4DNA9</accession>
<reference evidence="11" key="2">
    <citation type="submission" date="2018-11" db="EMBL/GenBank/DDBJ databases">
        <title>Shewanella sp. R106.</title>
        <authorList>
            <person name="Hwang Y.J."/>
            <person name="Hwang C.Y."/>
        </authorList>
    </citation>
    <scope>NUCLEOTIDE SEQUENCE [LARGE SCALE GENOMIC DNA]</scope>
    <source>
        <strain evidence="11">R106</strain>
    </source>
</reference>
<dbReference type="NCBIfam" id="TIGR02937">
    <property type="entry name" value="sigma70-ECF"/>
    <property type="match status" value="1"/>
</dbReference>
<evidence type="ECO:0000256" key="3">
    <source>
        <dbReference type="ARBA" id="ARBA00023082"/>
    </source>
</evidence>
<dbReference type="EMBL" id="CP034073">
    <property type="protein sequence ID" value="AZG37525.1"/>
    <property type="molecule type" value="Genomic_DNA"/>
</dbReference>
<dbReference type="AlphaFoldDB" id="A0A3N4DNA9"/>
<dbReference type="PANTHER" id="PTHR43133">
    <property type="entry name" value="RNA POLYMERASE ECF-TYPE SIGMA FACTO"/>
    <property type="match status" value="1"/>
</dbReference>
<feature type="domain" description="RNA polymerase sigma-70 region 2" evidence="6">
    <location>
        <begin position="5"/>
        <end position="65"/>
    </location>
</feature>
<dbReference type="InterPro" id="IPR013249">
    <property type="entry name" value="RNA_pol_sigma70_r4_t2"/>
</dbReference>
<name>A0A3N4DNA9_9GAMM</name>
<reference evidence="9" key="3">
    <citation type="submission" date="2018-11" db="EMBL/GenBank/DDBJ databases">
        <authorList>
            <person name="Hwang Y.J."/>
            <person name="Hwang C.Y."/>
        </authorList>
    </citation>
    <scope>NUCLEOTIDE SEQUENCE</scope>
    <source>
        <strain evidence="9">R106</strain>
    </source>
</reference>
<dbReference type="GO" id="GO:0003677">
    <property type="term" value="F:DNA binding"/>
    <property type="evidence" value="ECO:0007669"/>
    <property type="project" value="UniProtKB-KW"/>
</dbReference>
<sequence>MSHDELQLLYRYCLALTNHNADAHDLLQSALEKWVKKTSEQTLGMGYLRRIIRNQFIDDCRRKNKIVFAEFNENITTLESTTSFEQILIDSDDIEHLLKSFNVAERETLFLSAVMGYTATEIAEQTNEPRSTILSRLHRIKKKAVVIADKSLPPQQGESK</sequence>
<gene>
    <name evidence="9" type="ORF">EGC77_17560</name>
    <name evidence="8" type="ORF">EGC80_16290</name>
</gene>
<dbReference type="InterPro" id="IPR013324">
    <property type="entry name" value="RNA_pol_sigma_r3/r4-like"/>
</dbReference>
<evidence type="ECO:0000259" key="7">
    <source>
        <dbReference type="Pfam" id="PF08281"/>
    </source>
</evidence>
<evidence type="ECO:0000256" key="4">
    <source>
        <dbReference type="ARBA" id="ARBA00023125"/>
    </source>
</evidence>
<dbReference type="Proteomes" id="UP000273778">
    <property type="component" value="Chromosome"/>
</dbReference>
<feature type="domain" description="RNA polymerase sigma factor 70 region 4 type 2" evidence="7">
    <location>
        <begin position="94"/>
        <end position="143"/>
    </location>
</feature>
<keyword evidence="10" id="KW-1185">Reference proteome</keyword>
<dbReference type="InterPro" id="IPR036388">
    <property type="entry name" value="WH-like_DNA-bd_sf"/>
</dbReference>
<evidence type="ECO:0000313" key="8">
    <source>
        <dbReference type="EMBL" id="AZG37525.1"/>
    </source>
</evidence>
<dbReference type="Pfam" id="PF08281">
    <property type="entry name" value="Sigma70_r4_2"/>
    <property type="match status" value="1"/>
</dbReference>
<keyword evidence="5" id="KW-0804">Transcription</keyword>
<dbReference type="InterPro" id="IPR013325">
    <property type="entry name" value="RNA_pol_sigma_r2"/>
</dbReference>
<dbReference type="Proteomes" id="UP000278855">
    <property type="component" value="Unassembled WGS sequence"/>
</dbReference>
<evidence type="ECO:0000259" key="6">
    <source>
        <dbReference type="Pfam" id="PF04542"/>
    </source>
</evidence>
<dbReference type="Gene3D" id="1.10.10.10">
    <property type="entry name" value="Winged helix-like DNA-binding domain superfamily/Winged helix DNA-binding domain"/>
    <property type="match status" value="1"/>
</dbReference>
<dbReference type="InterPro" id="IPR007627">
    <property type="entry name" value="RNA_pol_sigma70_r2"/>
</dbReference>
<dbReference type="KEGG" id="spsr:EGC80_16290"/>
<dbReference type="Gene3D" id="1.10.1740.10">
    <property type="match status" value="1"/>
</dbReference>
<dbReference type="InterPro" id="IPR039425">
    <property type="entry name" value="RNA_pol_sigma-70-like"/>
</dbReference>
<evidence type="ECO:0000313" key="10">
    <source>
        <dbReference type="Proteomes" id="UP000273778"/>
    </source>
</evidence>
<evidence type="ECO:0000256" key="1">
    <source>
        <dbReference type="ARBA" id="ARBA00010641"/>
    </source>
</evidence>
<protein>
    <submittedName>
        <fullName evidence="9">Sigma-70 family RNA polymerase sigma factor</fullName>
    </submittedName>
</protein>
<dbReference type="OrthoDB" id="9797134at2"/>
<dbReference type="GO" id="GO:0006352">
    <property type="term" value="P:DNA-templated transcription initiation"/>
    <property type="evidence" value="ECO:0007669"/>
    <property type="project" value="InterPro"/>
</dbReference>
<evidence type="ECO:0000256" key="2">
    <source>
        <dbReference type="ARBA" id="ARBA00023015"/>
    </source>
</evidence>
<proteinExistence type="inferred from homology"/>
<dbReference type="GO" id="GO:0016987">
    <property type="term" value="F:sigma factor activity"/>
    <property type="evidence" value="ECO:0007669"/>
    <property type="project" value="UniProtKB-KW"/>
</dbReference>
<keyword evidence="2" id="KW-0805">Transcription regulation</keyword>
<dbReference type="InterPro" id="IPR014284">
    <property type="entry name" value="RNA_pol_sigma-70_dom"/>
</dbReference>
<evidence type="ECO:0000256" key="5">
    <source>
        <dbReference type="ARBA" id="ARBA00023163"/>
    </source>
</evidence>
<keyword evidence="4" id="KW-0238">DNA-binding</keyword>
<evidence type="ECO:0000313" key="9">
    <source>
        <dbReference type="EMBL" id="RPA27393.1"/>
    </source>
</evidence>
<keyword evidence="3" id="KW-0731">Sigma factor</keyword>